<dbReference type="PROSITE" id="PS00606">
    <property type="entry name" value="KS3_1"/>
    <property type="match status" value="1"/>
</dbReference>
<dbReference type="PROSITE" id="PS52019">
    <property type="entry name" value="PKS_MFAS_DH"/>
    <property type="match status" value="1"/>
</dbReference>
<evidence type="ECO:0000256" key="1">
    <source>
        <dbReference type="ARBA" id="ARBA00005179"/>
    </source>
</evidence>
<dbReference type="Pfam" id="PF00698">
    <property type="entry name" value="Acyl_transf_1"/>
    <property type="match status" value="1"/>
</dbReference>
<dbReference type="InterPro" id="IPR013154">
    <property type="entry name" value="ADH-like_N"/>
</dbReference>
<keyword evidence="8" id="KW-0012">Acyltransferase</keyword>
<feature type="region of interest" description="N-terminal hotdog fold" evidence="9">
    <location>
        <begin position="971"/>
        <end position="1107"/>
    </location>
</feature>
<feature type="domain" description="PKS/mFAS DH" evidence="12">
    <location>
        <begin position="971"/>
        <end position="1277"/>
    </location>
</feature>
<dbReference type="InterPro" id="IPR014043">
    <property type="entry name" value="Acyl_transferase_dom"/>
</dbReference>
<dbReference type="SUPFAM" id="SSF50129">
    <property type="entry name" value="GroES-like"/>
    <property type="match status" value="1"/>
</dbReference>
<dbReference type="InterPro" id="IPR009081">
    <property type="entry name" value="PP-bd_ACP"/>
</dbReference>
<evidence type="ECO:0000256" key="2">
    <source>
        <dbReference type="ARBA" id="ARBA00022450"/>
    </source>
</evidence>
<dbReference type="InterPro" id="IPR029063">
    <property type="entry name" value="SAM-dependent_MTases_sf"/>
</dbReference>
<dbReference type="InterPro" id="IPR013968">
    <property type="entry name" value="PKS_KR"/>
</dbReference>
<dbReference type="InterPro" id="IPR001227">
    <property type="entry name" value="Ac_transferase_dom_sf"/>
</dbReference>
<evidence type="ECO:0000256" key="6">
    <source>
        <dbReference type="ARBA" id="ARBA00023002"/>
    </source>
</evidence>
<dbReference type="InterPro" id="IPR006162">
    <property type="entry name" value="Ppantetheine_attach_site"/>
</dbReference>
<dbReference type="PROSITE" id="PS50075">
    <property type="entry name" value="CARRIER"/>
    <property type="match status" value="1"/>
</dbReference>
<dbReference type="SUPFAM" id="SSF55048">
    <property type="entry name" value="Probable ACP-binding domain of malonyl-CoA ACP transacylase"/>
    <property type="match status" value="1"/>
</dbReference>
<dbReference type="SUPFAM" id="SSF53901">
    <property type="entry name" value="Thiolase-like"/>
    <property type="match status" value="1"/>
</dbReference>
<evidence type="ECO:0000259" key="11">
    <source>
        <dbReference type="PROSITE" id="PS52004"/>
    </source>
</evidence>
<evidence type="ECO:0000256" key="8">
    <source>
        <dbReference type="ARBA" id="ARBA00023315"/>
    </source>
</evidence>
<dbReference type="InterPro" id="IPR016036">
    <property type="entry name" value="Malonyl_transacylase_ACP-bd"/>
</dbReference>
<dbReference type="Gene3D" id="3.40.47.10">
    <property type="match status" value="1"/>
</dbReference>
<dbReference type="InterPro" id="IPR056501">
    <property type="entry name" value="NAD-bd_HRPKS_sdrA"/>
</dbReference>
<dbReference type="InterPro" id="IPR042104">
    <property type="entry name" value="PKS_dehydratase_sf"/>
</dbReference>
<dbReference type="OrthoDB" id="329835at2759"/>
<dbReference type="Gene3D" id="3.90.180.10">
    <property type="entry name" value="Medium-chain alcohol dehydrogenases, catalytic domain"/>
    <property type="match status" value="1"/>
</dbReference>
<dbReference type="InterPro" id="IPR011032">
    <property type="entry name" value="GroES-like_sf"/>
</dbReference>
<dbReference type="SMART" id="SM00826">
    <property type="entry name" value="PKS_DH"/>
    <property type="match status" value="1"/>
</dbReference>
<comment type="pathway">
    <text evidence="1">Secondary metabolite biosynthesis.</text>
</comment>
<keyword evidence="2" id="KW-0596">Phosphopantetheine</keyword>
<dbReference type="Pfam" id="PF16197">
    <property type="entry name" value="KAsynt_C_assoc"/>
    <property type="match status" value="1"/>
</dbReference>
<keyword evidence="14" id="KW-1185">Reference proteome</keyword>
<dbReference type="Gene3D" id="1.10.1200.10">
    <property type="entry name" value="ACP-like"/>
    <property type="match status" value="1"/>
</dbReference>
<dbReference type="Gene3D" id="3.30.70.3290">
    <property type="match status" value="1"/>
</dbReference>
<dbReference type="InterPro" id="IPR020807">
    <property type="entry name" value="PKS_DH"/>
</dbReference>
<comment type="caution">
    <text evidence="13">The sequence shown here is derived from an EMBL/GenBank/DDBJ whole genome shotgun (WGS) entry which is preliminary data.</text>
</comment>
<gene>
    <name evidence="13" type="ORF">B0I35DRAFT_467736</name>
</gene>
<dbReference type="GO" id="GO:0006633">
    <property type="term" value="P:fatty acid biosynthetic process"/>
    <property type="evidence" value="ECO:0007669"/>
    <property type="project" value="InterPro"/>
</dbReference>
<dbReference type="PROSITE" id="PS00012">
    <property type="entry name" value="PHOSPHOPANTETHEINE"/>
    <property type="match status" value="1"/>
</dbReference>
<proteinExistence type="predicted"/>
<dbReference type="GO" id="GO:1901336">
    <property type="term" value="P:lactone biosynthetic process"/>
    <property type="evidence" value="ECO:0007669"/>
    <property type="project" value="UniProtKB-ARBA"/>
</dbReference>
<dbReference type="InterPro" id="IPR016035">
    <property type="entry name" value="Acyl_Trfase/lysoPLipase"/>
</dbReference>
<dbReference type="InterPro" id="IPR020806">
    <property type="entry name" value="PKS_PP-bd"/>
</dbReference>
<dbReference type="SMART" id="SM00827">
    <property type="entry name" value="PKS_AT"/>
    <property type="match status" value="1"/>
</dbReference>
<dbReference type="Pfam" id="PF08240">
    <property type="entry name" value="ADH_N"/>
    <property type="match status" value="1"/>
</dbReference>
<evidence type="ECO:0000313" key="14">
    <source>
        <dbReference type="Proteomes" id="UP000813444"/>
    </source>
</evidence>
<accession>A0A8K0SZE8</accession>
<dbReference type="Pfam" id="PF13602">
    <property type="entry name" value="ADH_zinc_N_2"/>
    <property type="match status" value="1"/>
</dbReference>
<dbReference type="PANTHER" id="PTHR43775">
    <property type="entry name" value="FATTY ACID SYNTHASE"/>
    <property type="match status" value="1"/>
</dbReference>
<dbReference type="InterPro" id="IPR016039">
    <property type="entry name" value="Thiolase-like"/>
</dbReference>
<dbReference type="Pfam" id="PF08242">
    <property type="entry name" value="Methyltransf_12"/>
    <property type="match status" value="1"/>
</dbReference>
<dbReference type="PROSITE" id="PS52004">
    <property type="entry name" value="KS3_2"/>
    <property type="match status" value="1"/>
</dbReference>
<dbReference type="Pfam" id="PF14765">
    <property type="entry name" value="PS-DH"/>
    <property type="match status" value="1"/>
</dbReference>
<organism evidence="13 14">
    <name type="scientific">Stachybotrys elegans</name>
    <dbReference type="NCBI Taxonomy" id="80388"/>
    <lineage>
        <taxon>Eukaryota</taxon>
        <taxon>Fungi</taxon>
        <taxon>Dikarya</taxon>
        <taxon>Ascomycota</taxon>
        <taxon>Pezizomycotina</taxon>
        <taxon>Sordariomycetes</taxon>
        <taxon>Hypocreomycetidae</taxon>
        <taxon>Hypocreales</taxon>
        <taxon>Stachybotryaceae</taxon>
        <taxon>Stachybotrys</taxon>
    </lineage>
</organism>
<feature type="region of interest" description="C-terminal hotdog fold" evidence="9">
    <location>
        <begin position="1121"/>
        <end position="1277"/>
    </location>
</feature>
<dbReference type="GO" id="GO:0030639">
    <property type="term" value="P:polyketide biosynthetic process"/>
    <property type="evidence" value="ECO:0007669"/>
    <property type="project" value="UniProtKB-ARBA"/>
</dbReference>
<dbReference type="InterPro" id="IPR049551">
    <property type="entry name" value="PKS_DH_C"/>
</dbReference>
<dbReference type="GO" id="GO:0004315">
    <property type="term" value="F:3-oxoacyl-[acyl-carrier-protein] synthase activity"/>
    <property type="evidence" value="ECO:0007669"/>
    <property type="project" value="InterPro"/>
</dbReference>
<dbReference type="InterPro" id="IPR018201">
    <property type="entry name" value="Ketoacyl_synth_AS"/>
</dbReference>
<dbReference type="CDD" id="cd02440">
    <property type="entry name" value="AdoMet_MTases"/>
    <property type="match status" value="1"/>
</dbReference>
<dbReference type="Pfam" id="PF21089">
    <property type="entry name" value="PKS_DH_N"/>
    <property type="match status" value="1"/>
</dbReference>
<dbReference type="Gene3D" id="3.10.129.110">
    <property type="entry name" value="Polyketide synthase dehydratase"/>
    <property type="match status" value="1"/>
</dbReference>
<dbReference type="FunFam" id="3.40.50.720:FF:000209">
    <property type="entry name" value="Polyketide synthase Pks12"/>
    <property type="match status" value="1"/>
</dbReference>
<evidence type="ECO:0000259" key="10">
    <source>
        <dbReference type="PROSITE" id="PS50075"/>
    </source>
</evidence>
<dbReference type="Pfam" id="PF08659">
    <property type="entry name" value="KR"/>
    <property type="match status" value="1"/>
</dbReference>
<evidence type="ECO:0000256" key="7">
    <source>
        <dbReference type="ARBA" id="ARBA00023268"/>
    </source>
</evidence>
<dbReference type="InterPro" id="IPR032821">
    <property type="entry name" value="PKS_assoc"/>
</dbReference>
<dbReference type="SUPFAM" id="SSF47336">
    <property type="entry name" value="ACP-like"/>
    <property type="match status" value="1"/>
</dbReference>
<dbReference type="SMART" id="SM00822">
    <property type="entry name" value="PKS_KR"/>
    <property type="match status" value="1"/>
</dbReference>
<dbReference type="InterPro" id="IPR057326">
    <property type="entry name" value="KR_dom"/>
</dbReference>
<protein>
    <submittedName>
        <fullName evidence="13">Reducing type I polyketide synthase</fullName>
    </submittedName>
</protein>
<dbReference type="InterPro" id="IPR036736">
    <property type="entry name" value="ACP-like_sf"/>
</dbReference>
<dbReference type="InterPro" id="IPR013217">
    <property type="entry name" value="Methyltransf_12"/>
</dbReference>
<dbReference type="GO" id="GO:0004312">
    <property type="term" value="F:fatty acid synthase activity"/>
    <property type="evidence" value="ECO:0007669"/>
    <property type="project" value="TreeGrafter"/>
</dbReference>
<dbReference type="GO" id="GO:0031177">
    <property type="term" value="F:phosphopantetheine binding"/>
    <property type="evidence" value="ECO:0007669"/>
    <property type="project" value="InterPro"/>
</dbReference>
<keyword evidence="5" id="KW-0521">NADP</keyword>
<keyword evidence="4" id="KW-0808">Transferase</keyword>
<dbReference type="PANTHER" id="PTHR43775:SF29">
    <property type="entry name" value="ASPERFURANONE POLYKETIDE SYNTHASE AFOG-RELATED"/>
    <property type="match status" value="1"/>
</dbReference>
<dbReference type="InterPro" id="IPR050091">
    <property type="entry name" value="PKS_NRPS_Biosynth_Enz"/>
</dbReference>
<dbReference type="InterPro" id="IPR036291">
    <property type="entry name" value="NAD(P)-bd_dom_sf"/>
</dbReference>
<dbReference type="SUPFAM" id="SSF51735">
    <property type="entry name" value="NAD(P)-binding Rossmann-fold domains"/>
    <property type="match status" value="2"/>
</dbReference>
<dbReference type="Pfam" id="PF23297">
    <property type="entry name" value="ACP_SdgA_C"/>
    <property type="match status" value="1"/>
</dbReference>
<dbReference type="SMART" id="SM00823">
    <property type="entry name" value="PKS_PP"/>
    <property type="match status" value="1"/>
</dbReference>
<keyword evidence="6" id="KW-0560">Oxidoreductase</keyword>
<dbReference type="CDD" id="cd00833">
    <property type="entry name" value="PKS"/>
    <property type="match status" value="1"/>
</dbReference>
<dbReference type="Gene3D" id="3.40.50.150">
    <property type="entry name" value="Vaccinia Virus protein VP39"/>
    <property type="match status" value="1"/>
</dbReference>
<evidence type="ECO:0000256" key="9">
    <source>
        <dbReference type="PROSITE-ProRule" id="PRU01363"/>
    </source>
</evidence>
<feature type="active site" description="Proton donor; for dehydratase activity" evidence="9">
    <location>
        <position position="1188"/>
    </location>
</feature>
<dbReference type="EMBL" id="JAGPNK010000004">
    <property type="protein sequence ID" value="KAH7322511.1"/>
    <property type="molecule type" value="Genomic_DNA"/>
</dbReference>
<dbReference type="InterPro" id="IPR049552">
    <property type="entry name" value="PKS_DH_N"/>
</dbReference>
<dbReference type="SUPFAM" id="SSF53335">
    <property type="entry name" value="S-adenosyl-L-methionine-dependent methyltransferases"/>
    <property type="match status" value="1"/>
</dbReference>
<dbReference type="CDD" id="cd05195">
    <property type="entry name" value="enoyl_red"/>
    <property type="match status" value="1"/>
</dbReference>
<keyword evidence="3" id="KW-0597">Phosphoprotein</keyword>
<name>A0A8K0SZE8_9HYPO</name>
<dbReference type="Gene3D" id="3.40.366.10">
    <property type="entry name" value="Malonyl-Coenzyme A Acyl Carrier Protein, domain 2"/>
    <property type="match status" value="1"/>
</dbReference>
<evidence type="ECO:0000256" key="4">
    <source>
        <dbReference type="ARBA" id="ARBA00022679"/>
    </source>
</evidence>
<reference evidence="13" key="1">
    <citation type="journal article" date="2021" name="Nat. Commun.">
        <title>Genetic determinants of endophytism in the Arabidopsis root mycobiome.</title>
        <authorList>
            <person name="Mesny F."/>
            <person name="Miyauchi S."/>
            <person name="Thiergart T."/>
            <person name="Pickel B."/>
            <person name="Atanasova L."/>
            <person name="Karlsson M."/>
            <person name="Huettel B."/>
            <person name="Barry K.W."/>
            <person name="Haridas S."/>
            <person name="Chen C."/>
            <person name="Bauer D."/>
            <person name="Andreopoulos W."/>
            <person name="Pangilinan J."/>
            <person name="LaButti K."/>
            <person name="Riley R."/>
            <person name="Lipzen A."/>
            <person name="Clum A."/>
            <person name="Drula E."/>
            <person name="Henrissat B."/>
            <person name="Kohler A."/>
            <person name="Grigoriev I.V."/>
            <person name="Martin F.M."/>
            <person name="Hacquard S."/>
        </authorList>
    </citation>
    <scope>NUCLEOTIDE SEQUENCE</scope>
    <source>
        <strain evidence="13">MPI-CAGE-CH-0235</strain>
    </source>
</reference>
<feature type="domain" description="Carrier" evidence="10">
    <location>
        <begin position="2493"/>
        <end position="2574"/>
    </location>
</feature>
<keyword evidence="7" id="KW-0511">Multifunctional enzyme</keyword>
<sequence>MAYDQSNEPIAIIGMSCRLPGGVSNPEDLWDLCARGRSAWSEIPRERFDADAFHHANHRNQSTMNVTGGHFLKEDVGLFDAPFFNLTPEAASTMDPQCRLLLEIAYEAFENAGLGLDKIAGTETAVFTGAFYRDYMDGLMRDPETLPVFTMTGNGSTMMSNRISHFYDLRGPSMTVDTGCSTGLVALHQACQSLKTGDSEMALVAAANLILNPDLFVLWSSLGFLSSDGRSYAFDHRACGYGRGEGVAALLLKPLSAAIRDGDPIRALIRQTALNQDGKTQTITSPSQDAQERLIQACYAKAGLDPAETSYVEAHGTGTQAGDVVEAAAISRALAKHHTSPLYVGSVKTNIGHLETTSGLAAIIKVAMAVDKGYIPPSINFEKANAKIPLDDWNLAIPRQLEKWPAGEVRRASVSNFGYGGANAHVIVEAWNPEKSLTVPLNLDALVNWDLLEQPTSSGVSSAGSEDSVLPRKVIDSDATSLNVGVEPARLLSRVFMLSAKQEANLKATADNLYNYLSGVDQADETLLDNLAFTLNERRSRFPWSVGFTASSPQEVMDILKNDLPQPIRSSDSPRVGFVFTGQGAQWYAMGRELIATYPVFGDTIYEADRILESMDCEWSLVDELLKPQEESRVNDVVLSPPMCIAVQIGLVRLLKSWGITPVGVTSHSSGEIAAAYAAGVVTLAEAMAIVFARGNFLAALQSKSHYKGTMIAAGCSRKEAEALIEDAGLSSTVVVACVNSPSSVTISGDQESVAKVEQIVRDKSLFVRPLKVPVAYHSHHMLPVAADYLRALKSVLCETRPFADNSIIYTSPVSGKRVLDASTLGPQHWVDNMVQPVLFVDALRELLVGEGQDQVDILVEVGAHGALAGPIRQSLQLPELSHLNVGYASCLTRGKSAVQTMQTLAATLAAKGCPVDLEAVNFPSPSHLSMSALTPKVLTDLPTYVWNHETRHWYESRINKMHRNRENPKHDLLGSMLLGATPRSPTWRHFIRVADIPWVRDHKVQSDIVYPGAGYISMAIEAMKQVAVRDGTPFTHLELRDVDIKAALVIPETADGVEVVITLQEAESKTLGLKEWSKFSISSVDESGQTWTEHCSGLIAATSQDSTVESTEEPDSSEDLVAIEPDSIFSTFRNVGIYHGDIFRNLNSIELKKGKEESVSVIKIADSAATMPSGVEQPHIVHPTTLDSVIVAAYTSLQGSGHLQNTAMVPRFIKHIQIAAEMASLTAGKEMLAISKTVKKANDGFYASVETRASGSNNLIRVNGLFCKALAMSSAVTDEQESEGPLGVNTLMQTRWAEDASLTSLDAFAEKLKLVPDEEEVNNVRELKQACYFFIREALQIEPQLDESKLAQHHHKYIAWMKEEVANANPRLDQAWSDSTPAQRDELYTRVAADTIDGELVCRIGRNLAGILRREIQPLEVMIQDDLLSRYYQGALRIGRTYQQMQQMMDLVAHKTPGAKILEIGAGTGGCTQYVLDILGGNNGSAPRFSQYDFTDVSGNFLDHAKERFRAWGDLVKYNSLDIESDPSAQGFEEGTYDVVVACQVLHATKNMDNTMRNVHRMLKPGGRLLMVETTHDTWDISLIFGSLPGWWLSEEPERYNSPSLSVPFWQTVLGRTNFSGLDMNIPDSEDPQEHVMNLLVSTALPAESAGSEQAGQVVVVSTQETAANESLALVASLKNQATFGSVEFVSLADIVDSNVEDKICVLVDTASKSILVSPTASEFQAIKKVTASQGLLWISRGGALECTNPASALSTGFLRTLRTEDRTKRYVTLDLEEHEGGLSATDIDAITRVATAAFDPSVPNASVDTEYVSRGAQILVPRVTVDDSAKAKEYTSRIDLETTSDESLKFHDADHPVRLGVASVGMLDSLIFYPDSSVSDPLGPDEVEIQPRAFGLNFRDVMVAMGQLDTSVMGFECSGIVTRLGSNAAVASNLKPGDRVIALLRGHWATRVRADWRGIAVIPNEMTFEVAASVLLVFATAYYSLHTLAQIQEGDTILIHSAAGAVGQAAVMLAQRAGATVFATVGSAKRKELVMSQYGVPAENIFSSRDTSFGDNIRRRTNGRGVDIVLNSLAGELLHETWTCLAPFGRFVEIGKRDFEQNSRLQMAPFVQSVSFFAVDLLNLNRDRPVTLQRVVKAVMDLFYSGQINAVTPITNFPIDQLQQAFRTMQAGKHLGKIVVVPELDAEVQVRLTKGAPRMTLSADASYLVVGGLGGVGRSVCQRLVERGAKNLVLVSRSAQSSKHSEFLEELSSQANVVVRNLDVTNAESLKSTVQELEQQEVPPIRGVIQAAMVLQDSIFELMSPEQYMSAVSAKVEATWNLHRTFRDVDFFVMLSSVVGIVGNPSQSNYAAGGTFQDALAQLRRSRGLSGVSIDLGMVGSVGYVAENEGVEERLARQGLVLLPEDLVLRLVESAIISETDRLSARSQFITGISTDPEAVARNDSPLATDMRFAALRTAAIAASNRSNEGGDNVAAGDKIGQLLHNLNKSESWEEALGRVCEAMTYKLARMFGLGDDDVNPAASMAHYGVDSLVAVELRNWLAMAVQTDISIFEITQAKSINLLAKAASTKSKLIPAALKPT</sequence>
<dbReference type="Pfam" id="PF22621">
    <property type="entry name" value="CurL-like_PKS_C"/>
    <property type="match status" value="1"/>
</dbReference>
<dbReference type="SMART" id="SM00829">
    <property type="entry name" value="PKS_ER"/>
    <property type="match status" value="1"/>
</dbReference>
<evidence type="ECO:0000259" key="12">
    <source>
        <dbReference type="PROSITE" id="PS52019"/>
    </source>
</evidence>
<dbReference type="SMART" id="SM00825">
    <property type="entry name" value="PKS_KS"/>
    <property type="match status" value="1"/>
</dbReference>
<dbReference type="SUPFAM" id="SSF52151">
    <property type="entry name" value="FabD/lysophospholipase-like"/>
    <property type="match status" value="1"/>
</dbReference>
<dbReference type="InterPro" id="IPR020841">
    <property type="entry name" value="PKS_Beta-ketoAc_synthase_dom"/>
</dbReference>
<dbReference type="InterPro" id="IPR014030">
    <property type="entry name" value="Ketoacyl_synth_N"/>
</dbReference>
<evidence type="ECO:0000256" key="3">
    <source>
        <dbReference type="ARBA" id="ARBA00022553"/>
    </source>
</evidence>
<dbReference type="Pfam" id="PF02801">
    <property type="entry name" value="Ketoacyl-synt_C"/>
    <property type="match status" value="1"/>
</dbReference>
<dbReference type="Pfam" id="PF23114">
    <property type="entry name" value="NAD-bd_HRPKS_sdrA"/>
    <property type="match status" value="1"/>
</dbReference>
<dbReference type="Proteomes" id="UP000813444">
    <property type="component" value="Unassembled WGS sequence"/>
</dbReference>
<dbReference type="Pfam" id="PF00109">
    <property type="entry name" value="ketoacyl-synt"/>
    <property type="match status" value="1"/>
</dbReference>
<feature type="active site" description="Proton acceptor; for dehydratase activity" evidence="9">
    <location>
        <position position="1003"/>
    </location>
</feature>
<dbReference type="GO" id="GO:0016491">
    <property type="term" value="F:oxidoreductase activity"/>
    <property type="evidence" value="ECO:0007669"/>
    <property type="project" value="UniProtKB-KW"/>
</dbReference>
<dbReference type="InterPro" id="IPR014031">
    <property type="entry name" value="Ketoacyl_synth_C"/>
</dbReference>
<evidence type="ECO:0000256" key="5">
    <source>
        <dbReference type="ARBA" id="ARBA00022857"/>
    </source>
</evidence>
<dbReference type="InterPro" id="IPR020843">
    <property type="entry name" value="ER"/>
</dbReference>
<dbReference type="InterPro" id="IPR049900">
    <property type="entry name" value="PKS_mFAS_DH"/>
</dbReference>
<feature type="domain" description="Ketosynthase family 3 (KS3)" evidence="11">
    <location>
        <begin position="7"/>
        <end position="430"/>
    </location>
</feature>
<evidence type="ECO:0000313" key="13">
    <source>
        <dbReference type="EMBL" id="KAH7322511.1"/>
    </source>
</evidence>
<dbReference type="Gene3D" id="3.40.50.720">
    <property type="entry name" value="NAD(P)-binding Rossmann-like Domain"/>
    <property type="match status" value="2"/>
</dbReference>